<organism evidence="10 11">
    <name type="scientific">Streptomyces lunalinharesii</name>
    <dbReference type="NCBI Taxonomy" id="333384"/>
    <lineage>
        <taxon>Bacteria</taxon>
        <taxon>Bacillati</taxon>
        <taxon>Actinomycetota</taxon>
        <taxon>Actinomycetes</taxon>
        <taxon>Kitasatosporales</taxon>
        <taxon>Streptomycetaceae</taxon>
        <taxon>Streptomyces</taxon>
    </lineage>
</organism>
<dbReference type="Gene3D" id="3.40.50.300">
    <property type="entry name" value="P-loop containing nucleotide triphosphate hydrolases"/>
    <property type="match status" value="1"/>
</dbReference>
<evidence type="ECO:0000256" key="4">
    <source>
        <dbReference type="ARBA" id="ARBA00023015"/>
    </source>
</evidence>
<protein>
    <recommendedName>
        <fullName evidence="9">OmpR/PhoB-type domain-containing protein</fullName>
    </recommendedName>
</protein>
<keyword evidence="6" id="KW-0804">Transcription</keyword>
<dbReference type="InterPro" id="IPR002182">
    <property type="entry name" value="NB-ARC"/>
</dbReference>
<dbReference type="PROSITE" id="PS51755">
    <property type="entry name" value="OMPR_PHOB"/>
    <property type="match status" value="1"/>
</dbReference>
<keyword evidence="4" id="KW-0805">Transcription regulation</keyword>
<evidence type="ECO:0000256" key="2">
    <source>
        <dbReference type="ARBA" id="ARBA00022737"/>
    </source>
</evidence>
<reference evidence="10 11" key="1">
    <citation type="journal article" date="2019" name="Int. J. Syst. Evol. Microbiol.">
        <title>The Global Catalogue of Microorganisms (GCM) 10K type strain sequencing project: providing services to taxonomists for standard genome sequencing and annotation.</title>
        <authorList>
            <consortium name="The Broad Institute Genomics Platform"/>
            <consortium name="The Broad Institute Genome Sequencing Center for Infectious Disease"/>
            <person name="Wu L."/>
            <person name="Ma J."/>
        </authorList>
    </citation>
    <scope>NUCLEOTIDE SEQUENCE [LARGE SCALE GENOMIC DNA]</scope>
    <source>
        <strain evidence="10 11">JCM 16374</strain>
    </source>
</reference>
<accession>A0ABN3RQF4</accession>
<dbReference type="SMART" id="SM00862">
    <property type="entry name" value="Trans_reg_C"/>
    <property type="match status" value="1"/>
</dbReference>
<evidence type="ECO:0000256" key="1">
    <source>
        <dbReference type="ARBA" id="ARBA00005820"/>
    </source>
</evidence>
<dbReference type="Proteomes" id="UP001500994">
    <property type="component" value="Unassembled WGS sequence"/>
</dbReference>
<name>A0ABN3RQF4_9ACTN</name>
<dbReference type="InterPro" id="IPR016032">
    <property type="entry name" value="Sig_transdc_resp-reg_C-effctor"/>
</dbReference>
<dbReference type="Gene3D" id="1.10.8.430">
    <property type="entry name" value="Helical domain of apoptotic protease-activating factors"/>
    <property type="match status" value="1"/>
</dbReference>
<evidence type="ECO:0000256" key="6">
    <source>
        <dbReference type="ARBA" id="ARBA00023163"/>
    </source>
</evidence>
<dbReference type="Pfam" id="PF00486">
    <property type="entry name" value="Trans_reg_C"/>
    <property type="match status" value="1"/>
</dbReference>
<dbReference type="PANTHER" id="PTHR35807:SF1">
    <property type="entry name" value="TRANSCRIPTIONAL REGULATOR REDD"/>
    <property type="match status" value="1"/>
</dbReference>
<evidence type="ECO:0000256" key="5">
    <source>
        <dbReference type="ARBA" id="ARBA00023125"/>
    </source>
</evidence>
<evidence type="ECO:0000256" key="3">
    <source>
        <dbReference type="ARBA" id="ARBA00023012"/>
    </source>
</evidence>
<dbReference type="SMART" id="SM01043">
    <property type="entry name" value="BTAD"/>
    <property type="match status" value="1"/>
</dbReference>
<evidence type="ECO:0000313" key="10">
    <source>
        <dbReference type="EMBL" id="GAA2658079.1"/>
    </source>
</evidence>
<comment type="similarity">
    <text evidence="1">Belongs to the AfsR/DnrI/RedD regulatory family.</text>
</comment>
<feature type="domain" description="OmpR/PhoB-type" evidence="9">
    <location>
        <begin position="8"/>
        <end position="110"/>
    </location>
</feature>
<dbReference type="InterPro" id="IPR001867">
    <property type="entry name" value="OmpR/PhoB-type_DNA-bd"/>
</dbReference>
<dbReference type="InterPro" id="IPR027417">
    <property type="entry name" value="P-loop_NTPase"/>
</dbReference>
<gene>
    <name evidence="10" type="ORF">GCM10009864_25870</name>
</gene>
<dbReference type="InterPro" id="IPR036388">
    <property type="entry name" value="WH-like_DNA-bd_sf"/>
</dbReference>
<feature type="region of interest" description="Disordered" evidence="8">
    <location>
        <begin position="628"/>
        <end position="648"/>
    </location>
</feature>
<dbReference type="Pfam" id="PF03704">
    <property type="entry name" value="BTAD"/>
    <property type="match status" value="1"/>
</dbReference>
<dbReference type="InterPro" id="IPR051677">
    <property type="entry name" value="AfsR-DnrI-RedD_regulator"/>
</dbReference>
<dbReference type="CDD" id="cd15831">
    <property type="entry name" value="BTAD"/>
    <property type="match status" value="1"/>
</dbReference>
<dbReference type="SUPFAM" id="SSF52540">
    <property type="entry name" value="P-loop containing nucleoside triphosphate hydrolases"/>
    <property type="match status" value="1"/>
</dbReference>
<keyword evidence="2" id="KW-0677">Repeat</keyword>
<sequence length="648" mass="70231">MGSGHFDGNHGDTGRDLFFRILGPLQVTIHGKPVRVGRNRQLTTLAVLLLNANKTVPVSSLIDAVWRSAPPATADKQIQTCVWRLRNAFAAAGAPVDLIETEQGGYRIRLAEDDLDALAFEKMVRQARALVAAGDLESATAAYRGALALFRGQPLADLSSPLTHAVAAHWEERRFSVLEEWLDVGLALGHHAELISELKPLVAEYPMRERLCAQLMTALYLSQRRAEALAVYRNSRLTLINRLGLEPGARLQELHQQILAGATVTPSSVRHRDRRPGQVPEQLPAAIMDFTGRGELLRQLERDLCGDGGPRVAALTGCGGTGKTALVVHAGHALQRHFPDGQLYADLHGTTDPVPPQEVLRGFLDSLGVPEERIPAGLAARAALFRSLTASKRLLIVLDDVSDTTRYEALLPSGGSAVLCTSRTSLLEIPCLSEYRLDGLATEEALDLLASVVGVERVFAECDSAQRIVRLCGHLPLAIRAAGVRLRSRPTAGLKGFVDRLTDEQNRIAELSVGSLDVGARLASSAARLSPASHRLWLRLSLCELEYIPEWVASTITDQPGEDTQRLLDVLVHQHVLTVAPGDVTSGPNYAFNPLVRVYARHRADAELGSAAGQDVVERIAAALRRRKAATGPYRPSEEPTVHGTRAV</sequence>
<dbReference type="SUPFAM" id="SSF46894">
    <property type="entry name" value="C-terminal effector domain of the bipartite response regulators"/>
    <property type="match status" value="1"/>
</dbReference>
<comment type="caution">
    <text evidence="10">The sequence shown here is derived from an EMBL/GenBank/DDBJ whole genome shotgun (WGS) entry which is preliminary data.</text>
</comment>
<evidence type="ECO:0000256" key="7">
    <source>
        <dbReference type="PROSITE-ProRule" id="PRU01091"/>
    </source>
</evidence>
<dbReference type="Gene3D" id="1.25.40.10">
    <property type="entry name" value="Tetratricopeptide repeat domain"/>
    <property type="match status" value="1"/>
</dbReference>
<dbReference type="PANTHER" id="PTHR35807">
    <property type="entry name" value="TRANSCRIPTIONAL REGULATOR REDD-RELATED"/>
    <property type="match status" value="1"/>
</dbReference>
<dbReference type="InterPro" id="IPR005158">
    <property type="entry name" value="BTAD"/>
</dbReference>
<keyword evidence="5 7" id="KW-0238">DNA-binding</keyword>
<evidence type="ECO:0000259" key="9">
    <source>
        <dbReference type="PROSITE" id="PS51755"/>
    </source>
</evidence>
<proteinExistence type="inferred from homology"/>
<evidence type="ECO:0000313" key="11">
    <source>
        <dbReference type="Proteomes" id="UP001500994"/>
    </source>
</evidence>
<dbReference type="Gene3D" id="1.10.10.10">
    <property type="entry name" value="Winged helix-like DNA-binding domain superfamily/Winged helix DNA-binding domain"/>
    <property type="match status" value="1"/>
</dbReference>
<dbReference type="InterPro" id="IPR011990">
    <property type="entry name" value="TPR-like_helical_dom_sf"/>
</dbReference>
<keyword evidence="3" id="KW-0902">Two-component regulatory system</keyword>
<dbReference type="Pfam" id="PF00931">
    <property type="entry name" value="NB-ARC"/>
    <property type="match status" value="1"/>
</dbReference>
<dbReference type="PRINTS" id="PR00364">
    <property type="entry name" value="DISEASERSIST"/>
</dbReference>
<keyword evidence="11" id="KW-1185">Reference proteome</keyword>
<feature type="DNA-binding region" description="OmpR/PhoB-type" evidence="7">
    <location>
        <begin position="8"/>
        <end position="110"/>
    </location>
</feature>
<dbReference type="EMBL" id="BAAARK010000006">
    <property type="protein sequence ID" value="GAA2658079.1"/>
    <property type="molecule type" value="Genomic_DNA"/>
</dbReference>
<evidence type="ECO:0000256" key="8">
    <source>
        <dbReference type="SAM" id="MobiDB-lite"/>
    </source>
</evidence>
<dbReference type="InterPro" id="IPR042197">
    <property type="entry name" value="Apaf_helical"/>
</dbReference>
<dbReference type="SUPFAM" id="SSF48452">
    <property type="entry name" value="TPR-like"/>
    <property type="match status" value="1"/>
</dbReference>